<dbReference type="InterPro" id="IPR036890">
    <property type="entry name" value="HATPase_C_sf"/>
</dbReference>
<dbReference type="PANTHER" id="PTHR42878:SF15">
    <property type="entry name" value="BACTERIOPHYTOCHROME"/>
    <property type="match status" value="1"/>
</dbReference>
<keyword evidence="11" id="KW-1185">Reference proteome</keyword>
<dbReference type="SMART" id="SM00091">
    <property type="entry name" value="PAS"/>
    <property type="match status" value="4"/>
</dbReference>
<dbReference type="Pfam" id="PF02518">
    <property type="entry name" value="HATPase_c"/>
    <property type="match status" value="1"/>
</dbReference>
<name>A0ABW2R803_9BURK</name>
<dbReference type="InterPro" id="IPR003661">
    <property type="entry name" value="HisK_dim/P_dom"/>
</dbReference>
<feature type="coiled-coil region" evidence="7">
    <location>
        <begin position="542"/>
        <end position="573"/>
    </location>
</feature>
<feature type="domain" description="Histidine kinase" evidence="8">
    <location>
        <begin position="580"/>
        <end position="788"/>
    </location>
</feature>
<dbReference type="Pfam" id="PF08447">
    <property type="entry name" value="PAS_3"/>
    <property type="match status" value="2"/>
</dbReference>
<dbReference type="InterPro" id="IPR005467">
    <property type="entry name" value="His_kinase_dom"/>
</dbReference>
<evidence type="ECO:0000256" key="6">
    <source>
        <dbReference type="ARBA" id="ARBA00023136"/>
    </source>
</evidence>
<keyword evidence="5" id="KW-0418">Kinase</keyword>
<evidence type="ECO:0000259" key="8">
    <source>
        <dbReference type="PROSITE" id="PS50109"/>
    </source>
</evidence>
<comment type="caution">
    <text evidence="10">The sequence shown here is derived from an EMBL/GenBank/DDBJ whole genome shotgun (WGS) entry which is preliminary data.</text>
</comment>
<dbReference type="InterPro" id="IPR035965">
    <property type="entry name" value="PAS-like_dom_sf"/>
</dbReference>
<reference evidence="11" key="1">
    <citation type="journal article" date="2019" name="Int. J. Syst. Evol. Microbiol.">
        <title>The Global Catalogue of Microorganisms (GCM) 10K type strain sequencing project: providing services to taxonomists for standard genome sequencing and annotation.</title>
        <authorList>
            <consortium name="The Broad Institute Genomics Platform"/>
            <consortium name="The Broad Institute Genome Sequencing Center for Infectious Disease"/>
            <person name="Wu L."/>
            <person name="Ma J."/>
        </authorList>
    </citation>
    <scope>NUCLEOTIDE SEQUENCE [LARGE SCALE GENOMIC DNA]</scope>
    <source>
        <strain evidence="11">CCUG 54518</strain>
    </source>
</reference>
<dbReference type="NCBIfam" id="TIGR00229">
    <property type="entry name" value="sensory_box"/>
    <property type="match status" value="2"/>
</dbReference>
<keyword evidence="6" id="KW-0472">Membrane</keyword>
<keyword evidence="7" id="KW-0175">Coiled coil</keyword>
<dbReference type="PANTHER" id="PTHR42878">
    <property type="entry name" value="TWO-COMPONENT HISTIDINE KINASE"/>
    <property type="match status" value="1"/>
</dbReference>
<evidence type="ECO:0000313" key="11">
    <source>
        <dbReference type="Proteomes" id="UP001596495"/>
    </source>
</evidence>
<dbReference type="InterPro" id="IPR003594">
    <property type="entry name" value="HATPase_dom"/>
</dbReference>
<dbReference type="SUPFAM" id="SSF55785">
    <property type="entry name" value="PYP-like sensor domain (PAS domain)"/>
    <property type="match status" value="4"/>
</dbReference>
<dbReference type="Pfam" id="PF13426">
    <property type="entry name" value="PAS_9"/>
    <property type="match status" value="1"/>
</dbReference>
<gene>
    <name evidence="10" type="ORF">ACFQNJ_06725</name>
</gene>
<dbReference type="InterPro" id="IPR000014">
    <property type="entry name" value="PAS"/>
</dbReference>
<dbReference type="PROSITE" id="PS50109">
    <property type="entry name" value="HIS_KIN"/>
    <property type="match status" value="1"/>
</dbReference>
<dbReference type="PRINTS" id="PR00344">
    <property type="entry name" value="BCTRLSENSOR"/>
</dbReference>
<dbReference type="Gene3D" id="3.30.565.10">
    <property type="entry name" value="Histidine kinase-like ATPase, C-terminal domain"/>
    <property type="match status" value="1"/>
</dbReference>
<dbReference type="EMBL" id="JBHTBX010000003">
    <property type="protein sequence ID" value="MFC7434203.1"/>
    <property type="molecule type" value="Genomic_DNA"/>
</dbReference>
<feature type="coiled-coil region" evidence="7">
    <location>
        <begin position="138"/>
        <end position="165"/>
    </location>
</feature>
<protein>
    <recommendedName>
        <fullName evidence="2">histidine kinase</fullName>
        <ecNumber evidence="2">2.7.13.3</ecNumber>
    </recommendedName>
</protein>
<proteinExistence type="predicted"/>
<dbReference type="SMART" id="SM00387">
    <property type="entry name" value="HATPase_c"/>
    <property type="match status" value="1"/>
</dbReference>
<feature type="coiled-coil region" evidence="7">
    <location>
        <begin position="398"/>
        <end position="425"/>
    </location>
</feature>
<comment type="catalytic activity">
    <reaction evidence="1">
        <text>ATP + protein L-histidine = ADP + protein N-phospho-L-histidine.</text>
        <dbReference type="EC" id="2.7.13.3"/>
    </reaction>
</comment>
<sequence>MPESVFVQVQGVEHASADVMHATPLPSVPAMDLLFAASPLPQSLSRRLDGALLAVNDAWVRLTGIARAQALGRTSLQLAQWPSAMERQDYLESIERGEPSYTVESYGERGLRVRLSTTRLMHEGQELLLVGWEDITREHEAESRLMEANRRLQQQVELHEATEKLARVGHWTNPQDAEQVIWSAGLREIVGVRPDEVLTRDQARAILHEEDRAAWLEARQALDGRVLEFRIRRPDGQIRWVRSRMDQTTVWGNPDTDFGVVQDITVEKQALEAQASQAELIHHIAARVPGLIYQARLRPDGRSEIPFVNDAVRDLLELDADELRQDASALFSRVHQDDLVSVLQALADSAENLKPWRQLYRAVLPSRGVRWMRVEAVPQREPDGSTLWHGFTSDVTELQQATETLMEQHLQLEAATAELARQKQTLRVTLDSMSQGITQVDKNRRTIVYNQRFLDMLDLPESLMATQPTHEQITAFQRARGDFGENGALVEDDARRYVIGEQGVPMPSHYLRKTRDGRTLEVRTRQLEHGGMVRTFSDVTTYVQVQEEVRRLNATLEQRVKERTAELERSMRDMEIISYSIAHDLRAPLRAVNGFASLIADEGEELRPMTRDMFQRISRASANMGQMISDMLELLRVVRADLTPAPVNLAELARSAADALAPGMEQDELLCEVMPPALGDATLLRQVLLNLLDNAIKYVRPNERPRVVLGYDAVRAAYFLRDQGRGFDMARAEKLFGLFQRMHAGMEIPGTGVGLAIVARIIERHGGRIWADSQPGQGTTFWWTLPTA</sequence>
<dbReference type="InterPro" id="IPR013655">
    <property type="entry name" value="PAS_fold_3"/>
</dbReference>
<dbReference type="InterPro" id="IPR050351">
    <property type="entry name" value="BphY/WalK/GraS-like"/>
</dbReference>
<dbReference type="CDD" id="cd00130">
    <property type="entry name" value="PAS"/>
    <property type="match status" value="2"/>
</dbReference>
<evidence type="ECO:0000256" key="7">
    <source>
        <dbReference type="SAM" id="Coils"/>
    </source>
</evidence>
<dbReference type="EC" id="2.7.13.3" evidence="2"/>
<evidence type="ECO:0000256" key="2">
    <source>
        <dbReference type="ARBA" id="ARBA00012438"/>
    </source>
</evidence>
<dbReference type="PROSITE" id="PS50112">
    <property type="entry name" value="PAS"/>
    <property type="match status" value="1"/>
</dbReference>
<evidence type="ECO:0000313" key="10">
    <source>
        <dbReference type="EMBL" id="MFC7434203.1"/>
    </source>
</evidence>
<evidence type="ECO:0000256" key="3">
    <source>
        <dbReference type="ARBA" id="ARBA00022553"/>
    </source>
</evidence>
<organism evidence="10 11">
    <name type="scientific">Hydrogenophaga bisanensis</name>
    <dbReference type="NCBI Taxonomy" id="439611"/>
    <lineage>
        <taxon>Bacteria</taxon>
        <taxon>Pseudomonadati</taxon>
        <taxon>Pseudomonadota</taxon>
        <taxon>Betaproteobacteria</taxon>
        <taxon>Burkholderiales</taxon>
        <taxon>Comamonadaceae</taxon>
        <taxon>Hydrogenophaga</taxon>
    </lineage>
</organism>
<dbReference type="Gene3D" id="1.10.287.130">
    <property type="match status" value="1"/>
</dbReference>
<evidence type="ECO:0000259" key="9">
    <source>
        <dbReference type="PROSITE" id="PS50112"/>
    </source>
</evidence>
<evidence type="ECO:0000256" key="1">
    <source>
        <dbReference type="ARBA" id="ARBA00000085"/>
    </source>
</evidence>
<dbReference type="Pfam" id="PF00512">
    <property type="entry name" value="HisKA"/>
    <property type="match status" value="1"/>
</dbReference>
<dbReference type="Proteomes" id="UP001596495">
    <property type="component" value="Unassembled WGS sequence"/>
</dbReference>
<evidence type="ECO:0000256" key="5">
    <source>
        <dbReference type="ARBA" id="ARBA00022777"/>
    </source>
</evidence>
<evidence type="ECO:0000256" key="4">
    <source>
        <dbReference type="ARBA" id="ARBA00022679"/>
    </source>
</evidence>
<dbReference type="InterPro" id="IPR001610">
    <property type="entry name" value="PAC"/>
</dbReference>
<dbReference type="InterPro" id="IPR036097">
    <property type="entry name" value="HisK_dim/P_sf"/>
</dbReference>
<dbReference type="Gene3D" id="2.10.70.100">
    <property type="match status" value="1"/>
</dbReference>
<dbReference type="SUPFAM" id="SSF47384">
    <property type="entry name" value="Homodimeric domain of signal transducing histidine kinase"/>
    <property type="match status" value="1"/>
</dbReference>
<keyword evidence="4" id="KW-0808">Transferase</keyword>
<dbReference type="Gene3D" id="3.30.450.20">
    <property type="entry name" value="PAS domain"/>
    <property type="match status" value="4"/>
</dbReference>
<dbReference type="CDD" id="cd00082">
    <property type="entry name" value="HisKA"/>
    <property type="match status" value="1"/>
</dbReference>
<dbReference type="RefSeq" id="WP_382255234.1">
    <property type="nucleotide sequence ID" value="NZ_JBHTBX010000003.1"/>
</dbReference>
<dbReference type="SMART" id="SM00388">
    <property type="entry name" value="HisKA"/>
    <property type="match status" value="1"/>
</dbReference>
<accession>A0ABW2R803</accession>
<feature type="domain" description="PAS" evidence="9">
    <location>
        <begin position="182"/>
        <end position="212"/>
    </location>
</feature>
<dbReference type="SUPFAM" id="SSF55874">
    <property type="entry name" value="ATPase domain of HSP90 chaperone/DNA topoisomerase II/histidine kinase"/>
    <property type="match status" value="1"/>
</dbReference>
<dbReference type="InterPro" id="IPR004358">
    <property type="entry name" value="Sig_transdc_His_kin-like_C"/>
</dbReference>
<keyword evidence="3" id="KW-0597">Phosphoprotein</keyword>
<dbReference type="SMART" id="SM00086">
    <property type="entry name" value="PAC"/>
    <property type="match status" value="2"/>
</dbReference>
<dbReference type="Pfam" id="PF12860">
    <property type="entry name" value="PAS_7"/>
    <property type="match status" value="1"/>
</dbReference>